<evidence type="ECO:0000313" key="8">
    <source>
        <dbReference type="EMBL" id="TDT29951.1"/>
    </source>
</evidence>
<dbReference type="InterPro" id="IPR047817">
    <property type="entry name" value="ABC2_TM_bact-type"/>
</dbReference>
<dbReference type="AlphaFoldDB" id="A0A4R7IYU0"/>
<dbReference type="Proteomes" id="UP000295371">
    <property type="component" value="Unassembled WGS sequence"/>
</dbReference>
<comment type="subcellular location">
    <subcellularLocation>
        <location evidence="1">Cell inner membrane</location>
        <topology evidence="1">Multi-pass membrane protein</topology>
    </subcellularLocation>
</comment>
<keyword evidence="4" id="KW-0997">Cell inner membrane</keyword>
<evidence type="ECO:0000259" key="7">
    <source>
        <dbReference type="PROSITE" id="PS51012"/>
    </source>
</evidence>
<feature type="transmembrane region" description="Helical" evidence="6">
    <location>
        <begin position="176"/>
        <end position="198"/>
    </location>
</feature>
<evidence type="ECO:0000256" key="2">
    <source>
        <dbReference type="ARBA" id="ARBA00007783"/>
    </source>
</evidence>
<dbReference type="PANTHER" id="PTHR30413">
    <property type="entry name" value="INNER MEMBRANE TRANSPORT PERMEASE"/>
    <property type="match status" value="1"/>
</dbReference>
<evidence type="ECO:0000256" key="3">
    <source>
        <dbReference type="ARBA" id="ARBA00022448"/>
    </source>
</evidence>
<name>A0A4R7IYU0_9ACTN</name>
<evidence type="ECO:0000256" key="5">
    <source>
        <dbReference type="SAM" id="MobiDB-lite"/>
    </source>
</evidence>
<evidence type="ECO:0000256" key="6">
    <source>
        <dbReference type="SAM" id="Phobius"/>
    </source>
</evidence>
<dbReference type="RefSeq" id="WP_166649296.1">
    <property type="nucleotide sequence ID" value="NZ_SOAW01000003.1"/>
</dbReference>
<evidence type="ECO:0000256" key="4">
    <source>
        <dbReference type="ARBA" id="ARBA00022519"/>
    </source>
</evidence>
<proteinExistence type="inferred from homology"/>
<organism evidence="8 9">
    <name type="scientific">Naumannella halotolerans</name>
    <dbReference type="NCBI Taxonomy" id="993414"/>
    <lineage>
        <taxon>Bacteria</taxon>
        <taxon>Bacillati</taxon>
        <taxon>Actinomycetota</taxon>
        <taxon>Actinomycetes</taxon>
        <taxon>Propionibacteriales</taxon>
        <taxon>Propionibacteriaceae</taxon>
        <taxon>Naumannella</taxon>
    </lineage>
</organism>
<feature type="compositionally biased region" description="Basic and acidic residues" evidence="5">
    <location>
        <begin position="1"/>
        <end position="17"/>
    </location>
</feature>
<keyword evidence="6" id="KW-1133">Transmembrane helix</keyword>
<keyword evidence="4" id="KW-1003">Cell membrane</keyword>
<gene>
    <name evidence="8" type="ORF">CLV29_2974</name>
</gene>
<reference evidence="8 9" key="1">
    <citation type="submission" date="2019-03" db="EMBL/GenBank/DDBJ databases">
        <title>Genomic Encyclopedia of Archaeal and Bacterial Type Strains, Phase II (KMG-II): from individual species to whole genera.</title>
        <authorList>
            <person name="Goeker M."/>
        </authorList>
    </citation>
    <scope>NUCLEOTIDE SEQUENCE [LARGE SCALE GENOMIC DNA]</scope>
    <source>
        <strain evidence="8 9">DSM 24323</strain>
    </source>
</reference>
<feature type="transmembrane region" description="Helical" evidence="6">
    <location>
        <begin position="138"/>
        <end position="164"/>
    </location>
</feature>
<feature type="domain" description="ABC transmembrane type-2" evidence="7">
    <location>
        <begin position="65"/>
        <end position="289"/>
    </location>
</feature>
<comment type="caution">
    <text evidence="8">The sequence shown here is derived from an EMBL/GenBank/DDBJ whole genome shotgun (WGS) entry which is preliminary data.</text>
</comment>
<keyword evidence="6" id="KW-0472">Membrane</keyword>
<feature type="transmembrane region" description="Helical" evidence="6">
    <location>
        <begin position="95"/>
        <end position="117"/>
    </location>
</feature>
<dbReference type="GO" id="GO:0005886">
    <property type="term" value="C:plasma membrane"/>
    <property type="evidence" value="ECO:0007669"/>
    <property type="project" value="UniProtKB-SubCell"/>
</dbReference>
<feature type="transmembrane region" description="Helical" evidence="6">
    <location>
        <begin position="69"/>
        <end position="89"/>
    </location>
</feature>
<keyword evidence="6" id="KW-0812">Transmembrane</keyword>
<keyword evidence="3" id="KW-0813">Transport</keyword>
<comment type="similarity">
    <text evidence="2">Belongs to the ABC-2 integral membrane protein family.</text>
</comment>
<evidence type="ECO:0000313" key="9">
    <source>
        <dbReference type="Proteomes" id="UP000295371"/>
    </source>
</evidence>
<keyword evidence="9" id="KW-1185">Reference proteome</keyword>
<dbReference type="PANTHER" id="PTHR30413:SF8">
    <property type="entry name" value="TRANSPORT PERMEASE PROTEIN"/>
    <property type="match status" value="1"/>
</dbReference>
<accession>A0A4R7IYU0</accession>
<dbReference type="PROSITE" id="PS51012">
    <property type="entry name" value="ABC_TM2"/>
    <property type="match status" value="1"/>
</dbReference>
<evidence type="ECO:0000256" key="1">
    <source>
        <dbReference type="ARBA" id="ARBA00004429"/>
    </source>
</evidence>
<sequence>MAEAEARAGRRSGDPRRAAGPKPALLPIGGRPPLGVYINQLAKRWPFALAQARAQAMTANRGMVLGNMWLVLNPLLDAAIYFLIFQIVLDVGDRVPNYIAYLLIGVFLFASTRAAIGQGTGIIRANKGLIRAFAFPRAALPLALVVRSFLNSVPVIVVMLSIIMVKPPHALPTATWLLFPVVLALQFMLNLGIAFYLARLTDAYPDLGKAISIGSRLLLYASCVIFPDERIRSLPGGDIVLDVNPIYHVLDISRDLLIYDTLPEARSWLILTAYAVGGLVFGFIYFWRGEVSYGRTTQ</sequence>
<feature type="transmembrane region" description="Helical" evidence="6">
    <location>
        <begin position="268"/>
        <end position="287"/>
    </location>
</feature>
<dbReference type="EMBL" id="SOAW01000003">
    <property type="protein sequence ID" value="TDT29951.1"/>
    <property type="molecule type" value="Genomic_DNA"/>
</dbReference>
<feature type="region of interest" description="Disordered" evidence="5">
    <location>
        <begin position="1"/>
        <end position="26"/>
    </location>
</feature>
<dbReference type="GO" id="GO:0015920">
    <property type="term" value="P:lipopolysaccharide transport"/>
    <property type="evidence" value="ECO:0007669"/>
    <property type="project" value="TreeGrafter"/>
</dbReference>
<protein>
    <submittedName>
        <fullName evidence="8">Teichoic acid transport system permease protein</fullName>
    </submittedName>
</protein>